<organism evidence="1 2">
    <name type="scientific">Striga asiatica</name>
    <name type="common">Asiatic witchweed</name>
    <name type="synonym">Buchnera asiatica</name>
    <dbReference type="NCBI Taxonomy" id="4170"/>
    <lineage>
        <taxon>Eukaryota</taxon>
        <taxon>Viridiplantae</taxon>
        <taxon>Streptophyta</taxon>
        <taxon>Embryophyta</taxon>
        <taxon>Tracheophyta</taxon>
        <taxon>Spermatophyta</taxon>
        <taxon>Magnoliopsida</taxon>
        <taxon>eudicotyledons</taxon>
        <taxon>Gunneridae</taxon>
        <taxon>Pentapetalae</taxon>
        <taxon>asterids</taxon>
        <taxon>lamiids</taxon>
        <taxon>Lamiales</taxon>
        <taxon>Orobanchaceae</taxon>
        <taxon>Buchnereae</taxon>
        <taxon>Striga</taxon>
    </lineage>
</organism>
<sequence length="156" mass="17882">MISSQLPTNTKQVQIIEIVRYDVVHCINITLTANNITVHDIHSGSKSSYTFGQCVILCGFPVPDKYIVGRRYAAFGRRHPRPNCRLECESCILFNVFGMVQQVNLNGLAYFPYESRNRMVEIHHWVLVRSQNSSQLSSKNTYNYLRLVNEGWEVGA</sequence>
<reference evidence="2" key="1">
    <citation type="journal article" date="2019" name="Curr. Biol.">
        <title>Genome Sequence of Striga asiatica Provides Insight into the Evolution of Plant Parasitism.</title>
        <authorList>
            <person name="Yoshida S."/>
            <person name="Kim S."/>
            <person name="Wafula E.K."/>
            <person name="Tanskanen J."/>
            <person name="Kim Y.M."/>
            <person name="Honaas L."/>
            <person name="Yang Z."/>
            <person name="Spallek T."/>
            <person name="Conn C.E."/>
            <person name="Ichihashi Y."/>
            <person name="Cheong K."/>
            <person name="Cui S."/>
            <person name="Der J.P."/>
            <person name="Gundlach H."/>
            <person name="Jiao Y."/>
            <person name="Hori C."/>
            <person name="Ishida J.K."/>
            <person name="Kasahara H."/>
            <person name="Kiba T."/>
            <person name="Kim M.S."/>
            <person name="Koo N."/>
            <person name="Laohavisit A."/>
            <person name="Lee Y.H."/>
            <person name="Lumba S."/>
            <person name="McCourt P."/>
            <person name="Mortimer J.C."/>
            <person name="Mutuku J.M."/>
            <person name="Nomura T."/>
            <person name="Sasaki-Sekimoto Y."/>
            <person name="Seto Y."/>
            <person name="Wang Y."/>
            <person name="Wakatake T."/>
            <person name="Sakakibara H."/>
            <person name="Demura T."/>
            <person name="Yamaguchi S."/>
            <person name="Yoneyama K."/>
            <person name="Manabe R.I."/>
            <person name="Nelson D.C."/>
            <person name="Schulman A.H."/>
            <person name="Timko M.P."/>
            <person name="dePamphilis C.W."/>
            <person name="Choi D."/>
            <person name="Shirasu K."/>
        </authorList>
    </citation>
    <scope>NUCLEOTIDE SEQUENCE [LARGE SCALE GENOMIC DNA]</scope>
    <source>
        <strain evidence="2">cv. UVA1</strain>
    </source>
</reference>
<evidence type="ECO:0000313" key="2">
    <source>
        <dbReference type="Proteomes" id="UP000325081"/>
    </source>
</evidence>
<name>A0A5A7P5H7_STRAF</name>
<keyword evidence="1" id="KW-0808">Transferase</keyword>
<evidence type="ECO:0000313" key="1">
    <source>
        <dbReference type="EMBL" id="GER27871.1"/>
    </source>
</evidence>
<keyword evidence="1" id="KW-0418">Kinase</keyword>
<keyword evidence="2" id="KW-1185">Reference proteome</keyword>
<feature type="non-terminal residue" evidence="1">
    <location>
        <position position="156"/>
    </location>
</feature>
<keyword evidence="1" id="KW-0378">Hydrolase</keyword>
<accession>A0A5A7P5H7</accession>
<dbReference type="EMBL" id="BKCP01002224">
    <property type="protein sequence ID" value="GER27871.1"/>
    <property type="molecule type" value="Genomic_DNA"/>
</dbReference>
<comment type="caution">
    <text evidence="1">The sequence shown here is derived from an EMBL/GenBank/DDBJ whole genome shotgun (WGS) entry which is preliminary data.</text>
</comment>
<dbReference type="Proteomes" id="UP000325081">
    <property type="component" value="Unassembled WGS sequence"/>
</dbReference>
<gene>
    <name evidence="1" type="ORF">STAS_03612</name>
</gene>
<dbReference type="GO" id="GO:0016787">
    <property type="term" value="F:hydrolase activity"/>
    <property type="evidence" value="ECO:0007669"/>
    <property type="project" value="UniProtKB-KW"/>
</dbReference>
<dbReference type="GO" id="GO:0016301">
    <property type="term" value="F:kinase activity"/>
    <property type="evidence" value="ECO:0007669"/>
    <property type="project" value="UniProtKB-KW"/>
</dbReference>
<proteinExistence type="predicted"/>
<protein>
    <submittedName>
        <fullName evidence="1">Protein kinase protein with adenine nucleotidealpha hydrolases-like domain</fullName>
    </submittedName>
</protein>
<dbReference type="AlphaFoldDB" id="A0A5A7P5H7"/>